<dbReference type="CDD" id="cd05236">
    <property type="entry name" value="FAR-N_SDR_e"/>
    <property type="match status" value="1"/>
</dbReference>
<dbReference type="EMBL" id="CAJVCH010399563">
    <property type="protein sequence ID" value="CAG7817649.1"/>
    <property type="molecule type" value="Genomic_DNA"/>
</dbReference>
<keyword evidence="4" id="KW-0472">Membrane</keyword>
<evidence type="ECO:0000256" key="2">
    <source>
        <dbReference type="ARBA" id="ARBA00022516"/>
    </source>
</evidence>
<evidence type="ECO:0000256" key="3">
    <source>
        <dbReference type="ARBA" id="ARBA00023098"/>
    </source>
</evidence>
<dbReference type="Pfam" id="PF07993">
    <property type="entry name" value="NAD_binding_4"/>
    <property type="match status" value="1"/>
</dbReference>
<sequence length="536" mass="61478">MRPKHNATIQERLQTLIDSTIFDVLKLQHPDSLKKLVPIAGDITSPNLGISADDEKILHENVSVIIHSAATVKFDEVMSLSADINVGGVQRVLQLAKNMKNICAIVHISTAYSNCDKKAIREIVYPASFDPSIAINTFSWLSDPVLQKITPDLIGSKPNTYAYTKSLAEHMVQCNRGDLPVCIVRPSIVTATVKEPIPGWVDNWQGASGILIAHGKGLLGATVANEDIVIDWIPVDYLVNLIITAAWDLGMTKSPELVVYNCCSSQLNPLTQRAIKQFSMEGYKKTPFGSQPIMLKHYMKVQTAVRVTTYFRNNDWNFTSENLLHLRDKMAPIDKKIFNFNVEDIKWQIYIHNYIHGLRKFILKEDDSTLEGARRRLRRITVFHSVIRILSFLLVIGISSNIVKGWVARRNLELLMKWWWTLAPFVLSLSILYDFELVSQLPPYLFILAASLPFKILTGCVVFRCCLILFEKCFPHDKETWVSRFDHYVQEKFSRRQFLIRWRTMKVEGATMYNEELKNAYTCLKKICFKMRDFYH</sequence>
<keyword evidence="3 4" id="KW-0443">Lipid metabolism</keyword>
<feature type="transmembrane region" description="Helical" evidence="4">
    <location>
        <begin position="382"/>
        <end position="403"/>
    </location>
</feature>
<dbReference type="PANTHER" id="PTHR11011">
    <property type="entry name" value="MALE STERILITY PROTEIN 2-RELATED"/>
    <property type="match status" value="1"/>
</dbReference>
<dbReference type="Pfam" id="PF03015">
    <property type="entry name" value="Sterile"/>
    <property type="match status" value="1"/>
</dbReference>
<dbReference type="GO" id="GO:0005777">
    <property type="term" value="C:peroxisome"/>
    <property type="evidence" value="ECO:0007669"/>
    <property type="project" value="TreeGrafter"/>
</dbReference>
<feature type="transmembrane region" description="Helical" evidence="4">
    <location>
        <begin position="445"/>
        <end position="470"/>
    </location>
</feature>
<feature type="domain" description="Thioester reductase (TE)" evidence="6">
    <location>
        <begin position="1"/>
        <end position="242"/>
    </location>
</feature>
<dbReference type="AlphaFoldDB" id="A0A8J2PL33"/>
<evidence type="ECO:0000313" key="8">
    <source>
        <dbReference type="Proteomes" id="UP000708208"/>
    </source>
</evidence>
<dbReference type="PANTHER" id="PTHR11011:SF116">
    <property type="entry name" value="FATTY ACYL-COA REDUCTASE CG5065-RELATED"/>
    <property type="match status" value="1"/>
</dbReference>
<comment type="similarity">
    <text evidence="1 4">Belongs to the fatty acyl-CoA reductase family.</text>
</comment>
<accession>A0A8J2PL33</accession>
<evidence type="ECO:0000313" key="7">
    <source>
        <dbReference type="EMBL" id="CAG7817649.1"/>
    </source>
</evidence>
<dbReference type="GO" id="GO:0080019">
    <property type="term" value="F:alcohol-forming very long-chain fatty acyl-CoA reductase activity"/>
    <property type="evidence" value="ECO:0007669"/>
    <property type="project" value="InterPro"/>
</dbReference>
<dbReference type="InterPro" id="IPR013120">
    <property type="entry name" value="FAR_NAD-bd"/>
</dbReference>
<name>A0A8J2PL33_9HEXA</name>
<proteinExistence type="inferred from homology"/>
<dbReference type="InterPro" id="IPR026055">
    <property type="entry name" value="FAR"/>
</dbReference>
<evidence type="ECO:0000259" key="6">
    <source>
        <dbReference type="Pfam" id="PF07993"/>
    </source>
</evidence>
<dbReference type="OrthoDB" id="429813at2759"/>
<dbReference type="InterPro" id="IPR033640">
    <property type="entry name" value="FAR_C"/>
</dbReference>
<comment type="function">
    <text evidence="4">Catalyzes the reduction of fatty acyl-CoA to fatty alcohols.</text>
</comment>
<gene>
    <name evidence="7" type="ORF">AFUS01_LOCUS28202</name>
</gene>
<keyword evidence="4" id="KW-0521">NADP</keyword>
<keyword evidence="4" id="KW-1133">Transmembrane helix</keyword>
<dbReference type="CDD" id="cd09071">
    <property type="entry name" value="FAR_C"/>
    <property type="match status" value="1"/>
</dbReference>
<keyword evidence="4" id="KW-0560">Oxidoreductase</keyword>
<evidence type="ECO:0000256" key="1">
    <source>
        <dbReference type="ARBA" id="ARBA00005928"/>
    </source>
</evidence>
<evidence type="ECO:0000259" key="5">
    <source>
        <dbReference type="Pfam" id="PF03015"/>
    </source>
</evidence>
<keyword evidence="2 4" id="KW-0444">Lipid biosynthesis</keyword>
<dbReference type="GO" id="GO:0102965">
    <property type="term" value="F:alcohol-forming long-chain fatty acyl-CoA reductase activity"/>
    <property type="evidence" value="ECO:0007669"/>
    <property type="project" value="UniProtKB-EC"/>
</dbReference>
<dbReference type="GO" id="GO:0035336">
    <property type="term" value="P:long-chain fatty-acyl-CoA metabolic process"/>
    <property type="evidence" value="ECO:0007669"/>
    <property type="project" value="TreeGrafter"/>
</dbReference>
<dbReference type="EC" id="1.2.1.84" evidence="4"/>
<reference evidence="7" key="1">
    <citation type="submission" date="2021-06" db="EMBL/GenBank/DDBJ databases">
        <authorList>
            <person name="Hodson N. C."/>
            <person name="Mongue J. A."/>
            <person name="Jaron S. K."/>
        </authorList>
    </citation>
    <scope>NUCLEOTIDE SEQUENCE</scope>
</reference>
<keyword evidence="4" id="KW-0812">Transmembrane</keyword>
<dbReference type="Proteomes" id="UP000708208">
    <property type="component" value="Unassembled WGS sequence"/>
</dbReference>
<feature type="domain" description="Fatty acyl-CoA reductase C-terminal" evidence="5">
    <location>
        <begin position="288"/>
        <end position="365"/>
    </location>
</feature>
<evidence type="ECO:0000256" key="4">
    <source>
        <dbReference type="RuleBase" id="RU363097"/>
    </source>
</evidence>
<organism evidence="7 8">
    <name type="scientific">Allacma fusca</name>
    <dbReference type="NCBI Taxonomy" id="39272"/>
    <lineage>
        <taxon>Eukaryota</taxon>
        <taxon>Metazoa</taxon>
        <taxon>Ecdysozoa</taxon>
        <taxon>Arthropoda</taxon>
        <taxon>Hexapoda</taxon>
        <taxon>Collembola</taxon>
        <taxon>Symphypleona</taxon>
        <taxon>Sminthuridae</taxon>
        <taxon>Allacma</taxon>
    </lineage>
</organism>
<comment type="caution">
    <text evidence="7">The sequence shown here is derived from an EMBL/GenBank/DDBJ whole genome shotgun (WGS) entry which is preliminary data.</text>
</comment>
<keyword evidence="8" id="KW-1185">Reference proteome</keyword>
<protein>
    <recommendedName>
        <fullName evidence="4">Fatty acyl-CoA reductase</fullName>
        <ecNumber evidence="4">1.2.1.84</ecNumber>
    </recommendedName>
</protein>
<feature type="transmembrane region" description="Helical" evidence="4">
    <location>
        <begin position="415"/>
        <end position="433"/>
    </location>
</feature>
<comment type="catalytic activity">
    <reaction evidence="4">
        <text>a long-chain fatty acyl-CoA + 2 NADPH + 2 H(+) = a long-chain primary fatty alcohol + 2 NADP(+) + CoA</text>
        <dbReference type="Rhea" id="RHEA:52716"/>
        <dbReference type="ChEBI" id="CHEBI:15378"/>
        <dbReference type="ChEBI" id="CHEBI:57287"/>
        <dbReference type="ChEBI" id="CHEBI:57783"/>
        <dbReference type="ChEBI" id="CHEBI:58349"/>
        <dbReference type="ChEBI" id="CHEBI:77396"/>
        <dbReference type="ChEBI" id="CHEBI:83139"/>
        <dbReference type="EC" id="1.2.1.84"/>
    </reaction>
</comment>